<keyword evidence="2" id="KW-0614">Plasmid</keyword>
<dbReference type="Pfam" id="PF19458">
    <property type="entry name" value="DUF5995"/>
    <property type="match status" value="1"/>
</dbReference>
<dbReference type="AlphaFoldDB" id="D5SIT2"/>
<name>D5SIT2_STRCL</name>
<feature type="region of interest" description="Disordered" evidence="1">
    <location>
        <begin position="1"/>
        <end position="47"/>
    </location>
</feature>
<sequence>MARAGSPALAHPGTDPLPPVPRGEQSRRPGTTGPGRRDRRHNRGGACVPITTEDINWQPRTALQALAALELLSSRLRESGDQRAVFIDVYAVITRRVVNVMHTEDHAGFLNPQWLSEVTGLFAEEALVATRRSLRGEPVTASSWRFATHYAAHRLTLPCQSALLGINAHINHDLGLVVHNYLRSHHERIDEAQMRRYHHDYQQVNRLLEQSLVECAQLLIDRYHCQVTTGVRRLPGVRQAGLHAFMSMLVSWRNQGWRDVLALWHDPDEQTQSRTLQRIDQRAGRIAQAIVLGPAAGQWVRGRRPPVSLHSASFSTVPW</sequence>
<reference evidence="2 3" key="1">
    <citation type="journal article" date="2010" name="Genome Biol. Evol.">
        <title>The sequence of a 1.8-mb bacterial linear plasmid reveals a rich evolutionary reservoir of secondary metabolic pathways.</title>
        <authorList>
            <person name="Medema M.H."/>
            <person name="Trefzer A."/>
            <person name="Kovalchuk A."/>
            <person name="van den Berg M."/>
            <person name="Mueller U."/>
            <person name="Heijne W."/>
            <person name="Wu L."/>
            <person name="Alam M.T."/>
            <person name="Ronning C.M."/>
            <person name="Nierman W.C."/>
            <person name="Bovenberg R.A.L."/>
            <person name="Breitling R."/>
            <person name="Takano E."/>
        </authorList>
    </citation>
    <scope>NUCLEOTIDE SEQUENCE [LARGE SCALE GENOMIC DNA]</scope>
    <source>
        <strain evidence="3">ATCC 27064 / DSM 738 / JCM 4710 / NBRC 13307 / NCIMB 12785 / NRRL 3585 / VKM Ac-602</strain>
        <plasmid evidence="2">pSCL4</plasmid>
    </source>
</reference>
<dbReference type="Proteomes" id="UP000002357">
    <property type="component" value="Plasmid pSCL4"/>
</dbReference>
<proteinExistence type="predicted"/>
<evidence type="ECO:0000313" key="2">
    <source>
        <dbReference type="EMBL" id="EFG03825.2"/>
    </source>
</evidence>
<evidence type="ECO:0000256" key="1">
    <source>
        <dbReference type="SAM" id="MobiDB-lite"/>
    </source>
</evidence>
<organism evidence="2 3">
    <name type="scientific">Streptomyces clavuligerus</name>
    <dbReference type="NCBI Taxonomy" id="1901"/>
    <lineage>
        <taxon>Bacteria</taxon>
        <taxon>Bacillati</taxon>
        <taxon>Actinomycetota</taxon>
        <taxon>Actinomycetes</taxon>
        <taxon>Kitasatosporales</taxon>
        <taxon>Streptomycetaceae</taxon>
        <taxon>Streptomyces</taxon>
    </lineage>
</organism>
<evidence type="ECO:0000313" key="3">
    <source>
        <dbReference type="Proteomes" id="UP000002357"/>
    </source>
</evidence>
<dbReference type="EMBL" id="CM000914">
    <property type="protein sequence ID" value="EFG03825.2"/>
    <property type="molecule type" value="Genomic_DNA"/>
</dbReference>
<keyword evidence="3" id="KW-1185">Reference proteome</keyword>
<protein>
    <submittedName>
        <fullName evidence="2">Uncharacterized protein</fullName>
    </submittedName>
</protein>
<accession>D5SIT2</accession>
<geneLocation type="plasmid" evidence="2 3">
    <name>pSCL4</name>
</geneLocation>
<gene>
    <name evidence="2" type="ORF">SCLAV_p0334</name>
</gene>
<dbReference type="InterPro" id="IPR046037">
    <property type="entry name" value="DUF5995"/>
</dbReference>